<dbReference type="PANTHER" id="PTHR47326">
    <property type="entry name" value="TRANSPOSABLE ELEMENT TC3 TRANSPOSASE-LIKE PROTEIN"/>
    <property type="match status" value="1"/>
</dbReference>
<dbReference type="PANTHER" id="PTHR47326:SF1">
    <property type="entry name" value="HTH PSQ-TYPE DOMAIN-CONTAINING PROTEIN"/>
    <property type="match status" value="1"/>
</dbReference>
<dbReference type="GO" id="GO:0003676">
    <property type="term" value="F:nucleic acid binding"/>
    <property type="evidence" value="ECO:0007669"/>
    <property type="project" value="InterPro"/>
</dbReference>
<comment type="subcellular location">
    <subcellularLocation>
        <location evidence="1">Nucleus</location>
    </subcellularLocation>
</comment>
<dbReference type="AlphaFoldDB" id="V5G028"/>
<dbReference type="Gene3D" id="3.30.420.10">
    <property type="entry name" value="Ribonuclease H-like superfamily/Ribonuclease H"/>
    <property type="match status" value="1"/>
</dbReference>
<protein>
    <submittedName>
        <fullName evidence="2">Transposable element Tc3 transposase</fullName>
    </submittedName>
</protein>
<evidence type="ECO:0000313" key="2">
    <source>
        <dbReference type="EMBL" id="JAB63305.1"/>
    </source>
</evidence>
<dbReference type="EMBL" id="GALX01005161">
    <property type="protein sequence ID" value="JAB63305.1"/>
    <property type="molecule type" value="Transcribed_RNA"/>
</dbReference>
<accession>V5G028</accession>
<evidence type="ECO:0000256" key="1">
    <source>
        <dbReference type="ARBA" id="ARBA00004123"/>
    </source>
</evidence>
<name>V5G028_ANOGL</name>
<dbReference type="InterPro" id="IPR009057">
    <property type="entry name" value="Homeodomain-like_sf"/>
</dbReference>
<reference evidence="2" key="1">
    <citation type="submission" date="2013-07" db="EMBL/GenBank/DDBJ databases">
        <title>Midgut Transcriptome Profiling of Anoplphora glabripennis, a Lignocellulose Degrading, Wood-Boring Cerambycid.</title>
        <authorList>
            <person name="Scully E.D."/>
            <person name="Hoover K."/>
            <person name="Carlson J.E."/>
            <person name="Tien M."/>
            <person name="Geib S.M."/>
        </authorList>
    </citation>
    <scope>NUCLEOTIDE SEQUENCE</scope>
</reference>
<dbReference type="SUPFAM" id="SSF46689">
    <property type="entry name" value="Homeodomain-like"/>
    <property type="match status" value="1"/>
</dbReference>
<dbReference type="InterPro" id="IPR036397">
    <property type="entry name" value="RNaseH_sf"/>
</dbReference>
<organism evidence="2">
    <name type="scientific">Anoplophora glabripennis</name>
    <name type="common">Asian longhorn beetle</name>
    <name type="synonym">Anoplophora nobilis</name>
    <dbReference type="NCBI Taxonomy" id="217634"/>
    <lineage>
        <taxon>Eukaryota</taxon>
        <taxon>Metazoa</taxon>
        <taxon>Ecdysozoa</taxon>
        <taxon>Arthropoda</taxon>
        <taxon>Hexapoda</taxon>
        <taxon>Insecta</taxon>
        <taxon>Pterygota</taxon>
        <taxon>Neoptera</taxon>
        <taxon>Endopterygota</taxon>
        <taxon>Coleoptera</taxon>
        <taxon>Polyphaga</taxon>
        <taxon>Cucujiformia</taxon>
        <taxon>Chrysomeloidea</taxon>
        <taxon>Cerambycidae</taxon>
        <taxon>Lamiinae</taxon>
        <taxon>Lamiini</taxon>
        <taxon>Anoplophora</taxon>
    </lineage>
</organism>
<sequence>MAHLTVTQRIEILILIGCGDKTRTQQEVCDLFNEKHPDRRISQSTVSKIESKFRETGNVVDIPKPGRPSVSEDHKQNILISMVDNPHNTSRLVALNNEISQTTVLRILRQEKYHPYKIQLVQELNEDDPDRRLHFCEIMMDLCQVNRDLHRQILFSDEATFCLNGTVNRQTCRYWSRENPHWMAETHTQHPQKLNVWAGIVDNRIVGPFFFEGTLTGERYLEFLQNDLVPALAVIFPNDNDPDIPDDTIWFQQDGAPPHYARPVRDFLDNCFPRRWIGRRGPIEWPARSPDLTPLDYFLWGYLKSKVYVNRPHNLEELQNCIIDEIHRVTPEIIHNVQEEFLHRLAYCQEVGGWQFEHLI</sequence>
<dbReference type="GO" id="GO:0005634">
    <property type="term" value="C:nucleus"/>
    <property type="evidence" value="ECO:0007669"/>
    <property type="project" value="UniProtKB-SubCell"/>
</dbReference>
<gene>
    <name evidence="2" type="primary">TC3A</name>
</gene>
<proteinExistence type="predicted"/>